<dbReference type="InterPro" id="IPR005467">
    <property type="entry name" value="His_kinase_dom"/>
</dbReference>
<evidence type="ECO:0000313" key="15">
    <source>
        <dbReference type="Proteomes" id="UP000177870"/>
    </source>
</evidence>
<evidence type="ECO:0000256" key="5">
    <source>
        <dbReference type="ARBA" id="ARBA00022741"/>
    </source>
</evidence>
<dbReference type="CDD" id="cd00130">
    <property type="entry name" value="PAS"/>
    <property type="match status" value="1"/>
</dbReference>
<dbReference type="EC" id="2.7.13.3" evidence="2"/>
<evidence type="ECO:0000256" key="6">
    <source>
        <dbReference type="ARBA" id="ARBA00022777"/>
    </source>
</evidence>
<dbReference type="InterPro" id="IPR013655">
    <property type="entry name" value="PAS_fold_3"/>
</dbReference>
<dbReference type="GO" id="GO:0005524">
    <property type="term" value="F:ATP binding"/>
    <property type="evidence" value="ECO:0007669"/>
    <property type="project" value="UniProtKB-KW"/>
</dbReference>
<dbReference type="Gene3D" id="3.30.450.20">
    <property type="entry name" value="PAS domain"/>
    <property type="match status" value="1"/>
</dbReference>
<dbReference type="PROSITE" id="PS50109">
    <property type="entry name" value="HIS_KIN"/>
    <property type="match status" value="1"/>
</dbReference>
<evidence type="ECO:0000259" key="12">
    <source>
        <dbReference type="PROSITE" id="PS50113"/>
    </source>
</evidence>
<keyword evidence="8" id="KW-0843">Virulence</keyword>
<dbReference type="Pfam" id="PF07568">
    <property type="entry name" value="HisKA_2"/>
    <property type="match status" value="1"/>
</dbReference>
<keyword evidence="9" id="KW-0129">CBS domain</keyword>
<dbReference type="Pfam" id="PF08447">
    <property type="entry name" value="PAS_3"/>
    <property type="match status" value="1"/>
</dbReference>
<dbReference type="RefSeq" id="WP_070396049.1">
    <property type="nucleotide sequence ID" value="NZ_CP017599.1"/>
</dbReference>
<dbReference type="OrthoDB" id="9758522at2"/>
<dbReference type="EMBL" id="CP017599">
    <property type="protein sequence ID" value="AOX03678.1"/>
    <property type="molecule type" value="Genomic_DNA"/>
</dbReference>
<feature type="domain" description="CBS" evidence="13">
    <location>
        <begin position="22"/>
        <end position="80"/>
    </location>
</feature>
<dbReference type="SMART" id="SM00116">
    <property type="entry name" value="CBS"/>
    <property type="match status" value="2"/>
</dbReference>
<keyword evidence="6" id="KW-0418">Kinase</keyword>
<dbReference type="PANTHER" id="PTHR41523:SF8">
    <property type="entry name" value="ETHYLENE RESPONSE SENSOR PROTEIN"/>
    <property type="match status" value="1"/>
</dbReference>
<dbReference type="SUPFAM" id="SSF55874">
    <property type="entry name" value="ATPase domain of HSP90 chaperone/DNA topoisomerase II/histidine kinase"/>
    <property type="match status" value="1"/>
</dbReference>
<feature type="domain" description="PAS" evidence="11">
    <location>
        <begin position="190"/>
        <end position="263"/>
    </location>
</feature>
<gene>
    <name evidence="14" type="ORF">BJP34_33415</name>
</gene>
<dbReference type="SMART" id="SM00387">
    <property type="entry name" value="HATPase_c"/>
    <property type="match status" value="1"/>
</dbReference>
<reference evidence="15" key="1">
    <citation type="submission" date="2016-10" db="EMBL/GenBank/DDBJ databases">
        <title>Comparative genomics uncovers the prolific and rare metabolic potential of the cyanobacterial genus Moorea.</title>
        <authorList>
            <person name="Leao T."/>
            <person name="Castelao G."/>
            <person name="Korobeynikov A."/>
            <person name="Monroe E.A."/>
            <person name="Podell S."/>
            <person name="Glukhov E."/>
            <person name="Allen E."/>
            <person name="Gerwick W.H."/>
            <person name="Gerwick L."/>
        </authorList>
    </citation>
    <scope>NUCLEOTIDE SEQUENCE [LARGE SCALE GENOMIC DNA]</scope>
    <source>
        <strain evidence="15">PAL-8-15-08-1</strain>
    </source>
</reference>
<evidence type="ECO:0000256" key="1">
    <source>
        <dbReference type="ARBA" id="ARBA00000085"/>
    </source>
</evidence>
<dbReference type="PROSITE" id="PS51371">
    <property type="entry name" value="CBS"/>
    <property type="match status" value="1"/>
</dbReference>
<organism evidence="14 15">
    <name type="scientific">Moorena producens PAL-8-15-08-1</name>
    <dbReference type="NCBI Taxonomy" id="1458985"/>
    <lineage>
        <taxon>Bacteria</taxon>
        <taxon>Bacillati</taxon>
        <taxon>Cyanobacteriota</taxon>
        <taxon>Cyanophyceae</taxon>
        <taxon>Coleofasciculales</taxon>
        <taxon>Coleofasciculaceae</taxon>
        <taxon>Moorena</taxon>
    </lineage>
</organism>
<dbReference type="InterPro" id="IPR046342">
    <property type="entry name" value="CBS_dom_sf"/>
</dbReference>
<dbReference type="PROSITE" id="PS50113">
    <property type="entry name" value="PAC"/>
    <property type="match status" value="1"/>
</dbReference>
<dbReference type="InterPro" id="IPR011495">
    <property type="entry name" value="Sig_transdc_His_kin_sub2_dim/P"/>
</dbReference>
<dbReference type="SMART" id="SM00091">
    <property type="entry name" value="PAS"/>
    <property type="match status" value="1"/>
</dbReference>
<dbReference type="KEGG" id="mpro:BJP34_33415"/>
<dbReference type="Pfam" id="PF00571">
    <property type="entry name" value="CBS"/>
    <property type="match status" value="2"/>
</dbReference>
<dbReference type="SUPFAM" id="SSF54631">
    <property type="entry name" value="CBS-domain pair"/>
    <property type="match status" value="1"/>
</dbReference>
<dbReference type="PROSITE" id="PS50112">
    <property type="entry name" value="PAS"/>
    <property type="match status" value="1"/>
</dbReference>
<feature type="domain" description="PAC" evidence="12">
    <location>
        <begin position="265"/>
        <end position="317"/>
    </location>
</feature>
<dbReference type="Gene3D" id="3.10.580.10">
    <property type="entry name" value="CBS-domain"/>
    <property type="match status" value="1"/>
</dbReference>
<evidence type="ECO:0000259" key="13">
    <source>
        <dbReference type="PROSITE" id="PS51371"/>
    </source>
</evidence>
<dbReference type="Proteomes" id="UP000177870">
    <property type="component" value="Chromosome"/>
</dbReference>
<comment type="catalytic activity">
    <reaction evidence="1">
        <text>ATP + protein L-histidine = ADP + protein N-phospho-L-histidine.</text>
        <dbReference type="EC" id="2.7.13.3"/>
    </reaction>
</comment>
<evidence type="ECO:0000256" key="7">
    <source>
        <dbReference type="ARBA" id="ARBA00022840"/>
    </source>
</evidence>
<accession>A0A1D8U1C3</accession>
<dbReference type="InterPro" id="IPR035965">
    <property type="entry name" value="PAS-like_dom_sf"/>
</dbReference>
<name>A0A1D8U1C3_9CYAN</name>
<proteinExistence type="predicted"/>
<evidence type="ECO:0000259" key="11">
    <source>
        <dbReference type="PROSITE" id="PS50112"/>
    </source>
</evidence>
<evidence type="ECO:0000256" key="9">
    <source>
        <dbReference type="PROSITE-ProRule" id="PRU00703"/>
    </source>
</evidence>
<keyword evidence="7" id="KW-0067">ATP-binding</keyword>
<evidence type="ECO:0000256" key="3">
    <source>
        <dbReference type="ARBA" id="ARBA00022553"/>
    </source>
</evidence>
<dbReference type="Gene3D" id="3.30.565.10">
    <property type="entry name" value="Histidine kinase-like ATPase, C-terminal domain"/>
    <property type="match status" value="1"/>
</dbReference>
<dbReference type="InterPro" id="IPR036890">
    <property type="entry name" value="HATPase_C_sf"/>
</dbReference>
<dbReference type="AlphaFoldDB" id="A0A1D8U1C3"/>
<protein>
    <recommendedName>
        <fullName evidence="2">histidine kinase</fullName>
        <ecNumber evidence="2">2.7.13.3</ecNumber>
    </recommendedName>
</protein>
<dbReference type="InterPro" id="IPR000700">
    <property type="entry name" value="PAS-assoc_C"/>
</dbReference>
<dbReference type="SUPFAM" id="SSF55785">
    <property type="entry name" value="PYP-like sensor domain (PAS domain)"/>
    <property type="match status" value="1"/>
</dbReference>
<evidence type="ECO:0000313" key="14">
    <source>
        <dbReference type="EMBL" id="AOX03678.1"/>
    </source>
</evidence>
<keyword evidence="3" id="KW-0597">Phosphoprotein</keyword>
<dbReference type="InterPro" id="IPR000644">
    <property type="entry name" value="CBS_dom"/>
</dbReference>
<evidence type="ECO:0000256" key="4">
    <source>
        <dbReference type="ARBA" id="ARBA00022679"/>
    </source>
</evidence>
<evidence type="ECO:0000256" key="8">
    <source>
        <dbReference type="ARBA" id="ARBA00023026"/>
    </source>
</evidence>
<dbReference type="NCBIfam" id="TIGR00229">
    <property type="entry name" value="sensory_box"/>
    <property type="match status" value="1"/>
</dbReference>
<evidence type="ECO:0000259" key="10">
    <source>
        <dbReference type="PROSITE" id="PS50109"/>
    </source>
</evidence>
<dbReference type="PANTHER" id="PTHR41523">
    <property type="entry name" value="TWO-COMPONENT SYSTEM SENSOR PROTEIN"/>
    <property type="match status" value="1"/>
</dbReference>
<feature type="domain" description="Histidine kinase" evidence="10">
    <location>
        <begin position="328"/>
        <end position="523"/>
    </location>
</feature>
<dbReference type="Pfam" id="PF02518">
    <property type="entry name" value="HATPase_c"/>
    <property type="match status" value="1"/>
</dbReference>
<evidence type="ECO:0000256" key="2">
    <source>
        <dbReference type="ARBA" id="ARBA00012438"/>
    </source>
</evidence>
<sequence length="532" mass="59578">MEAKDYLKKGISGQFSIVNFPCDQQPLTIAPDTPVTEAIATMNQTGRSYVLVVQQQKLLGIFTERDVVQVASAGMVHSAVSIADVMTQELITLPIIPTPDIVLVESRLRQYQIRHLPLVDEQGQVVRVVTPHTMAAILSAIVTKVEDLQQHLTQKEGELVAANHRWQQEVAVNQQFEEELGENEHAWQLSQERLESILASLEAVVWSFDPSIDKLLYLNSATEQVYGRSITEFFGNLRLWESVVHPEDVETYQLADQTLLSTGAKDIDYRILRPDGAVSWIRHRAHLLTDANNTPIRIYNIAIDITQLKQVEENLKATLVEKEVLLQEIHHRVKNNLQIVSGLLHLQSVTVDQPETRLQLSEARHRLEAMALIHKKLYGASVIGNLDVVDYIQNLAVNLLVAYQVTSDRIQLHTTIEPIPLSLDQAIPCGLIINELVSNSLKYGFPNGRSGEIHIELHRSGDDDVELIVRDNGVGLPEKLDWRNTQSLGLSLVYDLATEQLDGSMFHGHSEGTAFRIVFSTATILEAIGQQS</sequence>
<dbReference type="GO" id="GO:0004673">
    <property type="term" value="F:protein histidine kinase activity"/>
    <property type="evidence" value="ECO:0007669"/>
    <property type="project" value="UniProtKB-EC"/>
</dbReference>
<dbReference type="STRING" id="1458985.BJP34_33415"/>
<dbReference type="InterPro" id="IPR000014">
    <property type="entry name" value="PAS"/>
</dbReference>
<keyword evidence="4" id="KW-0808">Transferase</keyword>
<dbReference type="InterPro" id="IPR003594">
    <property type="entry name" value="HATPase_dom"/>
</dbReference>
<keyword evidence="5" id="KW-0547">Nucleotide-binding</keyword>